<keyword evidence="2" id="KW-0479">Metal-binding</keyword>
<sequence length="173" mass="19384">MCNLPKHFTGHPDTRIVVDCTEFYIDKPTSLKAQWLTWSEYKHSNTLKVLIGVAPNGMVTFVSRLWGGNVSDRHISQHDRFLPKLSPGDVVMADKGFTIEDLLPADIGLNVPPRVSTKCQMSSKDFFKTTNIASARIVVEMKMEQIKNFNILNSGIPLTEAHLSEQIVLICTV</sequence>
<name>A0A6J8A6E7_MYTCO</name>
<evidence type="ECO:0000313" key="4">
    <source>
        <dbReference type="EMBL" id="CAC5361537.1"/>
    </source>
</evidence>
<keyword evidence="5" id="KW-1185">Reference proteome</keyword>
<reference evidence="4 5" key="1">
    <citation type="submission" date="2020-06" db="EMBL/GenBank/DDBJ databases">
        <authorList>
            <person name="Li R."/>
            <person name="Bekaert M."/>
        </authorList>
    </citation>
    <scope>NUCLEOTIDE SEQUENCE [LARGE SCALE GENOMIC DNA]</scope>
    <source>
        <strain evidence="5">wild</strain>
    </source>
</reference>
<feature type="domain" description="DDE Tnp4" evidence="3">
    <location>
        <begin position="18"/>
        <end position="173"/>
    </location>
</feature>
<dbReference type="GO" id="GO:0046872">
    <property type="term" value="F:metal ion binding"/>
    <property type="evidence" value="ECO:0007669"/>
    <property type="project" value="UniProtKB-KW"/>
</dbReference>
<protein>
    <recommendedName>
        <fullName evidence="3">DDE Tnp4 domain-containing protein</fullName>
    </recommendedName>
</protein>
<evidence type="ECO:0000256" key="1">
    <source>
        <dbReference type="ARBA" id="ARBA00001968"/>
    </source>
</evidence>
<dbReference type="InterPro" id="IPR027806">
    <property type="entry name" value="HARBI1_dom"/>
</dbReference>
<dbReference type="AlphaFoldDB" id="A0A6J8A6E7"/>
<organism evidence="4 5">
    <name type="scientific">Mytilus coruscus</name>
    <name type="common">Sea mussel</name>
    <dbReference type="NCBI Taxonomy" id="42192"/>
    <lineage>
        <taxon>Eukaryota</taxon>
        <taxon>Metazoa</taxon>
        <taxon>Spiralia</taxon>
        <taxon>Lophotrochozoa</taxon>
        <taxon>Mollusca</taxon>
        <taxon>Bivalvia</taxon>
        <taxon>Autobranchia</taxon>
        <taxon>Pteriomorphia</taxon>
        <taxon>Mytilida</taxon>
        <taxon>Mytiloidea</taxon>
        <taxon>Mytilidae</taxon>
        <taxon>Mytilinae</taxon>
        <taxon>Mytilus</taxon>
    </lineage>
</organism>
<evidence type="ECO:0000259" key="3">
    <source>
        <dbReference type="Pfam" id="PF13359"/>
    </source>
</evidence>
<proteinExistence type="predicted"/>
<evidence type="ECO:0000313" key="5">
    <source>
        <dbReference type="Proteomes" id="UP000507470"/>
    </source>
</evidence>
<accession>A0A6J8A6E7</accession>
<dbReference type="EMBL" id="CACVKT020000621">
    <property type="protein sequence ID" value="CAC5361537.1"/>
    <property type="molecule type" value="Genomic_DNA"/>
</dbReference>
<evidence type="ECO:0000256" key="2">
    <source>
        <dbReference type="ARBA" id="ARBA00022723"/>
    </source>
</evidence>
<dbReference type="OrthoDB" id="6092637at2759"/>
<comment type="cofactor">
    <cofactor evidence="1">
        <name>a divalent metal cation</name>
        <dbReference type="ChEBI" id="CHEBI:60240"/>
    </cofactor>
</comment>
<gene>
    <name evidence="4" type="ORF">MCOR_3639</name>
</gene>
<dbReference type="PANTHER" id="PTHR23080">
    <property type="entry name" value="THAP DOMAIN PROTEIN"/>
    <property type="match status" value="1"/>
</dbReference>
<dbReference type="Pfam" id="PF13359">
    <property type="entry name" value="DDE_Tnp_4"/>
    <property type="match status" value="1"/>
</dbReference>
<dbReference type="Proteomes" id="UP000507470">
    <property type="component" value="Unassembled WGS sequence"/>
</dbReference>